<reference evidence="1 2" key="1">
    <citation type="submission" date="2016-07" db="EMBL/GenBank/DDBJ databases">
        <title>Draft genome of the white-rot fungus Obba rivulosa 3A-2.</title>
        <authorList>
            <consortium name="DOE Joint Genome Institute"/>
            <person name="Miettinen O."/>
            <person name="Riley R."/>
            <person name="Acob R."/>
            <person name="Barry K."/>
            <person name="Cullen D."/>
            <person name="De Vries R."/>
            <person name="Hainaut M."/>
            <person name="Hatakka A."/>
            <person name="Henrissat B."/>
            <person name="Hilden K."/>
            <person name="Kuo R."/>
            <person name="Labutti K."/>
            <person name="Lipzen A."/>
            <person name="Makela M.R."/>
            <person name="Sandor L."/>
            <person name="Spatafora J.W."/>
            <person name="Grigoriev I.V."/>
            <person name="Hibbett D.S."/>
        </authorList>
    </citation>
    <scope>NUCLEOTIDE SEQUENCE [LARGE SCALE GENOMIC DNA]</scope>
    <source>
        <strain evidence="1 2">3A-2</strain>
    </source>
</reference>
<dbReference type="Proteomes" id="UP000250043">
    <property type="component" value="Unassembled WGS sequence"/>
</dbReference>
<keyword evidence="2" id="KW-1185">Reference proteome</keyword>
<proteinExistence type="predicted"/>
<organism evidence="1 2">
    <name type="scientific">Obba rivulosa</name>
    <dbReference type="NCBI Taxonomy" id="1052685"/>
    <lineage>
        <taxon>Eukaryota</taxon>
        <taxon>Fungi</taxon>
        <taxon>Dikarya</taxon>
        <taxon>Basidiomycota</taxon>
        <taxon>Agaricomycotina</taxon>
        <taxon>Agaricomycetes</taxon>
        <taxon>Polyporales</taxon>
        <taxon>Gelatoporiaceae</taxon>
        <taxon>Obba</taxon>
    </lineage>
</organism>
<gene>
    <name evidence="1" type="ORF">OBBRIDRAFT_456884</name>
</gene>
<evidence type="ECO:0000313" key="2">
    <source>
        <dbReference type="Proteomes" id="UP000250043"/>
    </source>
</evidence>
<name>A0A8E2B5J0_9APHY</name>
<accession>A0A8E2B5J0</accession>
<dbReference type="AlphaFoldDB" id="A0A8E2B5J0"/>
<sequence>MLVFVRICAISSQAVHSAHLLRSVLLPCSLAILGIGMHFASKIYRTRDSQGGRVEFESSDPNSSVEPCDHIPKKFMWASGHCGNLSFLGKVSCELFARAQFRYAGDGRR</sequence>
<evidence type="ECO:0000313" key="1">
    <source>
        <dbReference type="EMBL" id="OCH92385.1"/>
    </source>
</evidence>
<protein>
    <submittedName>
        <fullName evidence="1">Uncharacterized protein</fullName>
    </submittedName>
</protein>
<dbReference type="EMBL" id="KV722370">
    <property type="protein sequence ID" value="OCH92385.1"/>
    <property type="molecule type" value="Genomic_DNA"/>
</dbReference>